<evidence type="ECO:0000313" key="6">
    <source>
        <dbReference type="Proteomes" id="UP000051727"/>
    </source>
</evidence>
<name>A0A0R2FYM0_9LACO</name>
<keyword evidence="3" id="KW-0804">Transcription</keyword>
<dbReference type="InterPro" id="IPR000524">
    <property type="entry name" value="Tscrpt_reg_HTH_GntR"/>
</dbReference>
<dbReference type="CDD" id="cd07377">
    <property type="entry name" value="WHTH_GntR"/>
    <property type="match status" value="1"/>
</dbReference>
<organism evidence="5 6">
    <name type="scientific">Liquorilactobacillus mali</name>
    <dbReference type="NCBI Taxonomy" id="1618"/>
    <lineage>
        <taxon>Bacteria</taxon>
        <taxon>Bacillati</taxon>
        <taxon>Bacillota</taxon>
        <taxon>Bacilli</taxon>
        <taxon>Lactobacillales</taxon>
        <taxon>Lactobacillaceae</taxon>
        <taxon>Liquorilactobacillus</taxon>
    </lineage>
</organism>
<dbReference type="GO" id="GO:0003700">
    <property type="term" value="F:DNA-binding transcription factor activity"/>
    <property type="evidence" value="ECO:0007669"/>
    <property type="project" value="InterPro"/>
</dbReference>
<dbReference type="Gene3D" id="1.10.10.10">
    <property type="entry name" value="Winged helix-like DNA-binding domain superfamily/Winged helix DNA-binding domain"/>
    <property type="match status" value="1"/>
</dbReference>
<sequence>MTKVSILEFTVDDDEVKKMQFNFNSTEPIYLQVASQIEEAIFTKNYAEEEQIPSTTEISRDFHINPATVLKGINLLVSDGLVEKKRGIGMFVAQGAYEKLVRKRRELFYQDKIVQVVDEAKRLQISKEELLDLIKRGF</sequence>
<evidence type="ECO:0000256" key="3">
    <source>
        <dbReference type="ARBA" id="ARBA00023163"/>
    </source>
</evidence>
<dbReference type="PROSITE" id="PS50949">
    <property type="entry name" value="HTH_GNTR"/>
    <property type="match status" value="1"/>
</dbReference>
<dbReference type="GO" id="GO:0003677">
    <property type="term" value="F:DNA binding"/>
    <property type="evidence" value="ECO:0007669"/>
    <property type="project" value="UniProtKB-KW"/>
</dbReference>
<keyword evidence="1" id="KW-0805">Transcription regulation</keyword>
<feature type="domain" description="HTH gntR-type" evidence="4">
    <location>
        <begin position="27"/>
        <end position="95"/>
    </location>
</feature>
<dbReference type="STRING" id="1618.IV36_GL000241"/>
<dbReference type="PANTHER" id="PTHR38445:SF10">
    <property type="entry name" value="GNTR-FAMILY TRANSCRIPTIONAL REGULATOR"/>
    <property type="match status" value="1"/>
</dbReference>
<keyword evidence="2" id="KW-0238">DNA-binding</keyword>
<dbReference type="AlphaFoldDB" id="A0A0R2FYM0"/>
<dbReference type="SUPFAM" id="SSF46785">
    <property type="entry name" value="Winged helix' DNA-binding domain"/>
    <property type="match status" value="1"/>
</dbReference>
<reference evidence="5 6" key="1">
    <citation type="journal article" date="2015" name="Genome Announc.">
        <title>Expanding the biotechnology potential of lactobacilli through comparative genomics of 213 strains and associated genera.</title>
        <authorList>
            <person name="Sun Z."/>
            <person name="Harris H.M."/>
            <person name="McCann A."/>
            <person name="Guo C."/>
            <person name="Argimon S."/>
            <person name="Zhang W."/>
            <person name="Yang X."/>
            <person name="Jeffery I.B."/>
            <person name="Cooney J.C."/>
            <person name="Kagawa T.F."/>
            <person name="Liu W."/>
            <person name="Song Y."/>
            <person name="Salvetti E."/>
            <person name="Wrobel A."/>
            <person name="Rasinkangas P."/>
            <person name="Parkhill J."/>
            <person name="Rea M.C."/>
            <person name="O'Sullivan O."/>
            <person name="Ritari J."/>
            <person name="Douillard F.P."/>
            <person name="Paul Ross R."/>
            <person name="Yang R."/>
            <person name="Briner A.E."/>
            <person name="Felis G.E."/>
            <person name="de Vos W.M."/>
            <person name="Barrangou R."/>
            <person name="Klaenhammer T.R."/>
            <person name="Caufield P.W."/>
            <person name="Cui Y."/>
            <person name="Zhang H."/>
            <person name="O'Toole P.W."/>
        </authorList>
    </citation>
    <scope>NUCLEOTIDE SEQUENCE [LARGE SCALE GENOMIC DNA]</scope>
    <source>
        <strain evidence="5 6">ATCC 27304</strain>
    </source>
</reference>
<dbReference type="SMART" id="SM00345">
    <property type="entry name" value="HTH_GNTR"/>
    <property type="match status" value="1"/>
</dbReference>
<protein>
    <submittedName>
        <fullName evidence="5">GntR family transcriptional regulator</fullName>
    </submittedName>
</protein>
<gene>
    <name evidence="5" type="ORF">IV36_GL000241</name>
</gene>
<dbReference type="EMBL" id="JQAR01000010">
    <property type="protein sequence ID" value="KRN29972.1"/>
    <property type="molecule type" value="Genomic_DNA"/>
</dbReference>
<dbReference type="Pfam" id="PF00392">
    <property type="entry name" value="GntR"/>
    <property type="match status" value="1"/>
</dbReference>
<dbReference type="Proteomes" id="UP000051727">
    <property type="component" value="Unassembled WGS sequence"/>
</dbReference>
<dbReference type="InterPro" id="IPR036390">
    <property type="entry name" value="WH_DNA-bd_sf"/>
</dbReference>
<evidence type="ECO:0000259" key="4">
    <source>
        <dbReference type="PROSITE" id="PS50949"/>
    </source>
</evidence>
<dbReference type="PANTHER" id="PTHR38445">
    <property type="entry name" value="HTH-TYPE TRANSCRIPTIONAL REPRESSOR YTRA"/>
    <property type="match status" value="1"/>
</dbReference>
<evidence type="ECO:0000256" key="2">
    <source>
        <dbReference type="ARBA" id="ARBA00023125"/>
    </source>
</evidence>
<evidence type="ECO:0000256" key="1">
    <source>
        <dbReference type="ARBA" id="ARBA00023015"/>
    </source>
</evidence>
<accession>A0A0R2FYM0</accession>
<comment type="caution">
    <text evidence="5">The sequence shown here is derived from an EMBL/GenBank/DDBJ whole genome shotgun (WGS) entry which is preliminary data.</text>
</comment>
<evidence type="ECO:0000313" key="5">
    <source>
        <dbReference type="EMBL" id="KRN29972.1"/>
    </source>
</evidence>
<dbReference type="OrthoDB" id="162505at2"/>
<dbReference type="PATRIC" id="fig|1618.3.peg.241"/>
<dbReference type="InterPro" id="IPR036388">
    <property type="entry name" value="WH-like_DNA-bd_sf"/>
</dbReference>
<proteinExistence type="predicted"/>